<gene>
    <name evidence="19" type="primary">GALM</name>
</gene>
<dbReference type="RefSeq" id="XP_033794046.1">
    <property type="nucleotide sequence ID" value="XM_033938155.1"/>
</dbReference>
<dbReference type="GeneID" id="117357484"/>
<keyword evidence="9" id="KW-0597">Phosphoprotein</keyword>
<dbReference type="PIRSF" id="PIRSF005096">
    <property type="entry name" value="GALM"/>
    <property type="match status" value="1"/>
</dbReference>
<comment type="pathway">
    <text evidence="4">Carbohydrate metabolism; galactose metabolism.</text>
</comment>
<evidence type="ECO:0000256" key="6">
    <source>
        <dbReference type="ARBA" id="ARBA00006206"/>
    </source>
</evidence>
<evidence type="ECO:0000256" key="13">
    <source>
        <dbReference type="PIRNR" id="PIRNR005096"/>
    </source>
</evidence>
<evidence type="ECO:0000256" key="1">
    <source>
        <dbReference type="ARBA" id="ARBA00001614"/>
    </source>
</evidence>
<accession>A0A6P8R5Z6</accession>
<dbReference type="OrthoDB" id="274691at2759"/>
<sequence>MTSVQRESFGTLPGSGETVERFRLHSSSVTVEVLSLGCIITALKTPDKAGRVADIVLGFDNLENYLSKHPYFGAVIGRVANRIAKGKFTVEGKEYQLAINNGPNSIHGGIKGFDKMLWNAEVLPNSVRFSRISPDGEEGYPGELKVWVTYTLDEGELSINYRAQTDKTTPINLTNHSYFNLAGQGSQNIYDHEVCIAAEEYLPVDDTMIPTGEIACVHDTLFDLRKPVKLGRQMEKLGGYDHNFCLDFSKDLHYCARVWHPDTGRVLEVSTTQPGLQFYTANFLDGSLKGKGGAVYPKHSAFCMETQNWPDAVNKREKESVIKEPLTQSCPSRSSRSTGRPGFLDIHNEYV</sequence>
<evidence type="ECO:0000256" key="7">
    <source>
        <dbReference type="ARBA" id="ARBA00011245"/>
    </source>
</evidence>
<dbReference type="FunFam" id="2.70.98.10:FF:000003">
    <property type="entry name" value="Aldose 1-epimerase"/>
    <property type="match status" value="1"/>
</dbReference>
<comment type="subcellular location">
    <subcellularLocation>
        <location evidence="3">Cytoplasm</location>
    </subcellularLocation>
</comment>
<protein>
    <recommendedName>
        <fullName evidence="13">Aldose 1-epimerase</fullName>
        <ecNumber evidence="13">5.1.3.3</ecNumber>
    </recommendedName>
</protein>
<dbReference type="CDD" id="cd09019">
    <property type="entry name" value="galactose_mutarotase_like"/>
    <property type="match status" value="1"/>
</dbReference>
<feature type="region of interest" description="Disordered" evidence="17">
    <location>
        <begin position="320"/>
        <end position="341"/>
    </location>
</feature>
<evidence type="ECO:0000256" key="8">
    <source>
        <dbReference type="ARBA" id="ARBA00022490"/>
    </source>
</evidence>
<dbReference type="PANTHER" id="PTHR10091:SF0">
    <property type="entry name" value="GALACTOSE MUTAROTASE"/>
    <property type="match status" value="1"/>
</dbReference>
<keyword evidence="10 13" id="KW-0413">Isomerase</keyword>
<evidence type="ECO:0000313" key="18">
    <source>
        <dbReference type="Proteomes" id="UP000515159"/>
    </source>
</evidence>
<dbReference type="FunCoup" id="A0A6P8R5Z6">
    <property type="interactions" value="203"/>
</dbReference>
<dbReference type="InterPro" id="IPR047215">
    <property type="entry name" value="Galactose_mutarotase-like"/>
</dbReference>
<evidence type="ECO:0000256" key="16">
    <source>
        <dbReference type="PIRSR" id="PIRSR005096-3"/>
    </source>
</evidence>
<evidence type="ECO:0000256" key="14">
    <source>
        <dbReference type="PIRSR" id="PIRSR005096-1"/>
    </source>
</evidence>
<dbReference type="AlphaFoldDB" id="A0A6P8R5Z6"/>
<keyword evidence="11 13" id="KW-0119">Carbohydrate metabolism</keyword>
<dbReference type="InterPro" id="IPR008183">
    <property type="entry name" value="Aldose_1/G6P_1-epimerase"/>
</dbReference>
<evidence type="ECO:0000256" key="5">
    <source>
        <dbReference type="ARBA" id="ARBA00005028"/>
    </source>
</evidence>
<dbReference type="UniPathway" id="UPA00214"/>
<name>A0A6P8R5Z6_GEOSA</name>
<dbReference type="PROSITE" id="PS00545">
    <property type="entry name" value="ALDOSE_1_EPIMERASE"/>
    <property type="match status" value="1"/>
</dbReference>
<feature type="binding site" evidence="16">
    <location>
        <begin position="176"/>
        <end position="178"/>
    </location>
    <ligand>
        <name>beta-D-galactose</name>
        <dbReference type="ChEBI" id="CHEBI:27667"/>
    </ligand>
</feature>
<proteinExistence type="inferred from homology"/>
<evidence type="ECO:0000256" key="3">
    <source>
        <dbReference type="ARBA" id="ARBA00004496"/>
    </source>
</evidence>
<dbReference type="InterPro" id="IPR015443">
    <property type="entry name" value="Aldose_1-epimerase"/>
</dbReference>
<comment type="catalytic activity">
    <reaction evidence="1 13">
        <text>alpha-D-glucose = beta-D-glucose</text>
        <dbReference type="Rhea" id="RHEA:10264"/>
        <dbReference type="ChEBI" id="CHEBI:15903"/>
        <dbReference type="ChEBI" id="CHEBI:17925"/>
        <dbReference type="EC" id="5.1.3.3"/>
    </reaction>
</comment>
<comment type="catalytic activity">
    <reaction evidence="2">
        <text>alpha-D-galactose = beta-D-galactose</text>
        <dbReference type="Rhea" id="RHEA:28675"/>
        <dbReference type="ChEBI" id="CHEBI:27667"/>
        <dbReference type="ChEBI" id="CHEBI:28061"/>
        <dbReference type="EC" id="5.1.3.3"/>
    </reaction>
    <physiologicalReaction direction="right-to-left" evidence="2">
        <dbReference type="Rhea" id="RHEA:28677"/>
    </physiologicalReaction>
</comment>
<evidence type="ECO:0000313" key="19">
    <source>
        <dbReference type="RefSeq" id="XP_033794046.1"/>
    </source>
</evidence>
<dbReference type="Pfam" id="PF01263">
    <property type="entry name" value="Aldose_epim"/>
    <property type="match status" value="1"/>
</dbReference>
<evidence type="ECO:0000256" key="10">
    <source>
        <dbReference type="ARBA" id="ARBA00023235"/>
    </source>
</evidence>
<evidence type="ECO:0000256" key="9">
    <source>
        <dbReference type="ARBA" id="ARBA00022553"/>
    </source>
</evidence>
<dbReference type="EC" id="5.1.3.3" evidence="13"/>
<dbReference type="Proteomes" id="UP000515159">
    <property type="component" value="Chromosome 3"/>
</dbReference>
<keyword evidence="8" id="KW-0963">Cytoplasm</keyword>
<evidence type="ECO:0000256" key="2">
    <source>
        <dbReference type="ARBA" id="ARBA00001712"/>
    </source>
</evidence>
<dbReference type="KEGG" id="gsh:117357484"/>
<evidence type="ECO:0000256" key="11">
    <source>
        <dbReference type="ARBA" id="ARBA00023277"/>
    </source>
</evidence>
<dbReference type="NCBIfam" id="NF008277">
    <property type="entry name" value="PRK11055.1"/>
    <property type="match status" value="1"/>
</dbReference>
<feature type="active site" description="Proton donor" evidence="14">
    <location>
        <position position="176"/>
    </location>
</feature>
<dbReference type="GO" id="GO:0030246">
    <property type="term" value="F:carbohydrate binding"/>
    <property type="evidence" value="ECO:0007669"/>
    <property type="project" value="InterPro"/>
</dbReference>
<organism evidence="18 19">
    <name type="scientific">Geotrypetes seraphini</name>
    <name type="common">Gaboon caecilian</name>
    <name type="synonym">Caecilia seraphini</name>
    <dbReference type="NCBI Taxonomy" id="260995"/>
    <lineage>
        <taxon>Eukaryota</taxon>
        <taxon>Metazoa</taxon>
        <taxon>Chordata</taxon>
        <taxon>Craniata</taxon>
        <taxon>Vertebrata</taxon>
        <taxon>Euteleostomi</taxon>
        <taxon>Amphibia</taxon>
        <taxon>Gymnophiona</taxon>
        <taxon>Geotrypetes</taxon>
    </lineage>
</organism>
<dbReference type="SUPFAM" id="SSF74650">
    <property type="entry name" value="Galactose mutarotase-like"/>
    <property type="match status" value="1"/>
</dbReference>
<feature type="active site" description="Proton acceptor" evidence="14">
    <location>
        <position position="305"/>
    </location>
</feature>
<feature type="binding site" evidence="15">
    <location>
        <position position="241"/>
    </location>
    <ligand>
        <name>beta-D-galactose</name>
        <dbReference type="ChEBI" id="CHEBI:27667"/>
    </ligand>
</feature>
<dbReference type="Gene3D" id="2.70.98.10">
    <property type="match status" value="1"/>
</dbReference>
<evidence type="ECO:0000256" key="12">
    <source>
        <dbReference type="ARBA" id="ARBA00045743"/>
    </source>
</evidence>
<dbReference type="GO" id="GO:0006006">
    <property type="term" value="P:glucose metabolic process"/>
    <property type="evidence" value="ECO:0007669"/>
    <property type="project" value="TreeGrafter"/>
</dbReference>
<dbReference type="InterPro" id="IPR011013">
    <property type="entry name" value="Gal_mutarotase_sf_dom"/>
</dbReference>
<dbReference type="GO" id="GO:0004034">
    <property type="term" value="F:aldose 1-epimerase activity"/>
    <property type="evidence" value="ECO:0007669"/>
    <property type="project" value="UniProtKB-EC"/>
</dbReference>
<evidence type="ECO:0000256" key="15">
    <source>
        <dbReference type="PIRSR" id="PIRSR005096-2"/>
    </source>
</evidence>
<comment type="pathway">
    <text evidence="5 13">Carbohydrate metabolism; hexose metabolism.</text>
</comment>
<comment type="similarity">
    <text evidence="6 13">Belongs to the aldose epimerase family.</text>
</comment>
<dbReference type="InParanoid" id="A0A6P8R5Z6"/>
<keyword evidence="18" id="KW-1185">Reference proteome</keyword>
<dbReference type="GO" id="GO:0033499">
    <property type="term" value="P:galactose catabolic process via UDP-galactose, Leloir pathway"/>
    <property type="evidence" value="ECO:0007669"/>
    <property type="project" value="TreeGrafter"/>
</dbReference>
<comment type="function">
    <text evidence="12">Mutarotase that catalyzes the interconversion of beta-D-galactose and alpha-D-galactose during galactose metabolism. Beta-D-galactose is metabolized in the liver into glucose 1-phosphate, the primary metabolic fuel, by the action of four enzymes that constitute the Leloir pathway: GALM, GALK1 (galactokinase), GALT (galactose-1-phosphate uridylyltransferase) and GALE (UDP-galactose-4'-epimerase). Involved in the maintenance of the equilibrium between the beta- and alpha-anomers of galactose, therefore ensuring a sufficient supply of the alpha-anomer for GALK1. Also active on D-glucose although shows a preference for galactose over glucose.</text>
</comment>
<comment type="subunit">
    <text evidence="7 13">Monomer.</text>
</comment>
<reference evidence="19" key="1">
    <citation type="submission" date="2025-08" db="UniProtKB">
        <authorList>
            <consortium name="RefSeq"/>
        </authorList>
    </citation>
    <scope>IDENTIFICATION</scope>
</reference>
<dbReference type="CTD" id="130589"/>
<dbReference type="PANTHER" id="PTHR10091">
    <property type="entry name" value="ALDOSE-1-EPIMERASE"/>
    <property type="match status" value="1"/>
</dbReference>
<dbReference type="UniPathway" id="UPA00242"/>
<dbReference type="InterPro" id="IPR018052">
    <property type="entry name" value="Ald1_epimerase_CS"/>
</dbReference>
<feature type="binding site" evidence="16">
    <location>
        <begin position="81"/>
        <end position="82"/>
    </location>
    <ligand>
        <name>beta-D-galactose</name>
        <dbReference type="ChEBI" id="CHEBI:27667"/>
    </ligand>
</feature>
<evidence type="ECO:0000256" key="17">
    <source>
        <dbReference type="SAM" id="MobiDB-lite"/>
    </source>
</evidence>
<evidence type="ECO:0000256" key="4">
    <source>
        <dbReference type="ARBA" id="ARBA00004947"/>
    </source>
</evidence>
<dbReference type="GO" id="GO:0005737">
    <property type="term" value="C:cytoplasm"/>
    <property type="evidence" value="ECO:0007669"/>
    <property type="project" value="UniProtKB-SubCell"/>
</dbReference>
<dbReference type="InterPro" id="IPR014718">
    <property type="entry name" value="GH-type_carb-bd"/>
</dbReference>